<sequence>MRPTAADWTTDPLLHNAFGAVAHDTDSYITIVDPTLEKPGRIRTTAVTIHPDTDFAAHCRDSALDWYAACVIFWSHLVNFDSFLVLVISIGATT</sequence>
<dbReference type="STRING" id="1202772.A0A1V9YP63"/>
<keyword evidence="2" id="KW-1185">Reference proteome</keyword>
<dbReference type="EMBL" id="JNBR01001437">
    <property type="protein sequence ID" value="OQR87515.1"/>
    <property type="molecule type" value="Genomic_DNA"/>
</dbReference>
<feature type="non-terminal residue" evidence="1">
    <location>
        <position position="94"/>
    </location>
</feature>
<dbReference type="Proteomes" id="UP000243579">
    <property type="component" value="Unassembled WGS sequence"/>
</dbReference>
<comment type="caution">
    <text evidence="1">The sequence shown here is derived from an EMBL/GenBank/DDBJ whole genome shotgun (WGS) entry which is preliminary data.</text>
</comment>
<protein>
    <submittedName>
        <fullName evidence="1">Uncharacterized protein</fullName>
    </submittedName>
</protein>
<proteinExistence type="predicted"/>
<gene>
    <name evidence="1" type="ORF">ACHHYP_08706</name>
</gene>
<reference evidence="1 2" key="1">
    <citation type="journal article" date="2014" name="Genome Biol. Evol.">
        <title>The secreted proteins of Achlya hypogyna and Thraustotheca clavata identify the ancestral oomycete secretome and reveal gene acquisitions by horizontal gene transfer.</title>
        <authorList>
            <person name="Misner I."/>
            <person name="Blouin N."/>
            <person name="Leonard G."/>
            <person name="Richards T.A."/>
            <person name="Lane C.E."/>
        </authorList>
    </citation>
    <scope>NUCLEOTIDE SEQUENCE [LARGE SCALE GENOMIC DNA]</scope>
    <source>
        <strain evidence="1 2">ATCC 48635</strain>
    </source>
</reference>
<accession>A0A1V9YP63</accession>
<evidence type="ECO:0000313" key="1">
    <source>
        <dbReference type="EMBL" id="OQR87515.1"/>
    </source>
</evidence>
<name>A0A1V9YP63_ACHHY</name>
<evidence type="ECO:0000313" key="2">
    <source>
        <dbReference type="Proteomes" id="UP000243579"/>
    </source>
</evidence>
<organism evidence="1 2">
    <name type="scientific">Achlya hypogyna</name>
    <name type="common">Oomycete</name>
    <name type="synonym">Protoachlya hypogyna</name>
    <dbReference type="NCBI Taxonomy" id="1202772"/>
    <lineage>
        <taxon>Eukaryota</taxon>
        <taxon>Sar</taxon>
        <taxon>Stramenopiles</taxon>
        <taxon>Oomycota</taxon>
        <taxon>Saprolegniomycetes</taxon>
        <taxon>Saprolegniales</taxon>
        <taxon>Achlyaceae</taxon>
        <taxon>Achlya</taxon>
    </lineage>
</organism>
<dbReference type="AlphaFoldDB" id="A0A1V9YP63"/>